<feature type="site" description="Crucial to convey clamshell closure to channel opening" evidence="14">
    <location>
        <position position="338"/>
    </location>
</feature>
<dbReference type="GO" id="GO:0005886">
    <property type="term" value="C:plasma membrane"/>
    <property type="evidence" value="ECO:0007669"/>
    <property type="project" value="UniProtKB-SubCell"/>
</dbReference>
<evidence type="ECO:0000256" key="15">
    <source>
        <dbReference type="PIRSR" id="PIRSR601508-3"/>
    </source>
</evidence>
<comment type="caution">
    <text evidence="20">The sequence shown here is derived from an EMBL/GenBank/DDBJ whole genome shotgun (WGS) entry which is preliminary data.</text>
</comment>
<evidence type="ECO:0000259" key="19">
    <source>
        <dbReference type="SMART" id="SM00918"/>
    </source>
</evidence>
<feature type="binding site" evidence="13">
    <location>
        <position position="178"/>
    </location>
    <ligand>
        <name>L-glutamate</name>
        <dbReference type="ChEBI" id="CHEBI:29985"/>
    </ligand>
</feature>
<feature type="domain" description="Ionotropic glutamate receptor L-glutamate and glycine-binding" evidence="19">
    <location>
        <begin position="106"/>
        <end position="167"/>
    </location>
</feature>
<protein>
    <submittedName>
        <fullName evidence="20">Uncharacterized protein</fullName>
    </submittedName>
</protein>
<gene>
    <name evidence="20" type="ORF">Pmani_029038</name>
</gene>
<keyword evidence="6 17" id="KW-1133">Transmembrane helix</keyword>
<evidence type="ECO:0000256" key="4">
    <source>
        <dbReference type="ARBA" id="ARBA00022475"/>
    </source>
</evidence>
<feature type="domain" description="Ionotropic glutamate receptor C-terminal" evidence="18">
    <location>
        <begin position="96"/>
        <end position="477"/>
    </location>
</feature>
<evidence type="ECO:0000256" key="3">
    <source>
        <dbReference type="ARBA" id="ARBA00022448"/>
    </source>
</evidence>
<dbReference type="PANTHER" id="PTHR42643:SF24">
    <property type="entry name" value="IONOTROPIC RECEPTOR 60A"/>
    <property type="match status" value="1"/>
</dbReference>
<evidence type="ECO:0000256" key="1">
    <source>
        <dbReference type="ARBA" id="ARBA00004651"/>
    </source>
</evidence>
<evidence type="ECO:0000256" key="8">
    <source>
        <dbReference type="ARBA" id="ARBA00023136"/>
    </source>
</evidence>
<keyword evidence="7" id="KW-0406">Ion transport</keyword>
<feature type="binding site" evidence="13">
    <location>
        <position position="176"/>
    </location>
    <ligand>
        <name>L-glutamate</name>
        <dbReference type="ChEBI" id="CHEBI:29985"/>
    </ligand>
</feature>
<comment type="similarity">
    <text evidence="2">Belongs to the glutamate-gated ion channel (TC 1.A.10.1) family.</text>
</comment>
<dbReference type="InterPro" id="IPR001508">
    <property type="entry name" value="Iono_Glu_rcpt_met"/>
</dbReference>
<evidence type="ECO:0000256" key="5">
    <source>
        <dbReference type="ARBA" id="ARBA00022692"/>
    </source>
</evidence>
<dbReference type="InterPro" id="IPR019594">
    <property type="entry name" value="Glu/Gly-bd"/>
</dbReference>
<comment type="subcellular location">
    <subcellularLocation>
        <location evidence="1">Cell membrane</location>
        <topology evidence="1">Multi-pass membrane protein</topology>
    </subcellularLocation>
</comment>
<dbReference type="GO" id="GO:0038023">
    <property type="term" value="F:signaling receptor activity"/>
    <property type="evidence" value="ECO:0007669"/>
    <property type="project" value="InterPro"/>
</dbReference>
<feature type="disulfide bond" evidence="15">
    <location>
        <begin position="426"/>
        <end position="480"/>
    </location>
</feature>
<dbReference type="SMART" id="SM00079">
    <property type="entry name" value="PBPe"/>
    <property type="match status" value="1"/>
</dbReference>
<keyword evidence="4" id="KW-1003">Cell membrane</keyword>
<dbReference type="SMART" id="SM00918">
    <property type="entry name" value="Lig_chan-Glu_bd"/>
    <property type="match status" value="1"/>
</dbReference>
<dbReference type="PANTHER" id="PTHR42643">
    <property type="entry name" value="IONOTROPIC RECEPTOR 20A-RELATED"/>
    <property type="match status" value="1"/>
</dbReference>
<evidence type="ECO:0000256" key="6">
    <source>
        <dbReference type="ARBA" id="ARBA00022989"/>
    </source>
</evidence>
<keyword evidence="3" id="KW-0813">Transport</keyword>
<dbReference type="Pfam" id="PF10613">
    <property type="entry name" value="Lig_chan-Glu_bd"/>
    <property type="match status" value="1"/>
</dbReference>
<feature type="site" description="Interaction with the cone snail toxin Con-ikot-ikot" evidence="14">
    <location>
        <position position="365"/>
    </location>
</feature>
<dbReference type="AlphaFoldDB" id="A0AAE1P066"/>
<evidence type="ECO:0000256" key="9">
    <source>
        <dbReference type="ARBA" id="ARBA00023170"/>
    </source>
</evidence>
<dbReference type="Gene3D" id="1.10.287.70">
    <property type="match status" value="1"/>
</dbReference>
<organism evidence="20 21">
    <name type="scientific">Petrolisthes manimaculis</name>
    <dbReference type="NCBI Taxonomy" id="1843537"/>
    <lineage>
        <taxon>Eukaryota</taxon>
        <taxon>Metazoa</taxon>
        <taxon>Ecdysozoa</taxon>
        <taxon>Arthropoda</taxon>
        <taxon>Crustacea</taxon>
        <taxon>Multicrustacea</taxon>
        <taxon>Malacostraca</taxon>
        <taxon>Eumalacostraca</taxon>
        <taxon>Eucarida</taxon>
        <taxon>Decapoda</taxon>
        <taxon>Pleocyemata</taxon>
        <taxon>Anomura</taxon>
        <taxon>Galatheoidea</taxon>
        <taxon>Porcellanidae</taxon>
        <taxon>Petrolisthes</taxon>
    </lineage>
</organism>
<sequence>MKQKEGWQKEKEEGQQKEVKEKRSLQQKEVKEKRSLQQKEVKEKRSLQQKEVKVKRSLQQKEVMEMRLLLQKEGQQNESLLQKVRQETRNTLNGKVITVTMKHRPPYISLVKAGRNIVLATGILMEVLDTFSHTFNFTYRLKLPDDDQWGALQEDGSWNGMVGEVHRKEVQMALGPTSITEAREKAIDFTVPFDYEPWDILIPESIVTVDLTAYLFPFSGRVGWKGEVGEKVWTILVLVTVGVGVLEWGLAKVGGNKGLLYPNNPDPNQRRHPRAVYSLTNYLLDALGNILSQAVHQPQTGPVRVLSGVWLVVCVVVIASYSSKLISSLTVRVTEPPVKSLQDLVESKKLLWTYLANSAMEEVFKNSAPNTLFGKVGQLHKDRPGLLVYSFEEGVAAVKTKNFAYFEDNSWLEFAVADDLAEFGECRMTVVRDIFFSTRFGIILQDGATYKDAFTLEILQIIQSGLMDAWKKKFWPQSHCIGASSSSSHRQPLRPLNLLDLGGTMILELGGLVLGALVFIVEVLLHRCYSRDGICTV</sequence>
<feature type="transmembrane region" description="Helical" evidence="17">
    <location>
        <begin position="498"/>
        <end position="521"/>
    </location>
</feature>
<keyword evidence="21" id="KW-1185">Reference proteome</keyword>
<dbReference type="InterPro" id="IPR052192">
    <property type="entry name" value="Insect_Ionotropic_Sensory_Rcpt"/>
</dbReference>
<keyword evidence="11" id="KW-1071">Ligand-gated ion channel</keyword>
<evidence type="ECO:0000313" key="21">
    <source>
        <dbReference type="Proteomes" id="UP001292094"/>
    </source>
</evidence>
<evidence type="ECO:0000256" key="16">
    <source>
        <dbReference type="SAM" id="MobiDB-lite"/>
    </source>
</evidence>
<evidence type="ECO:0000256" key="7">
    <source>
        <dbReference type="ARBA" id="ARBA00023065"/>
    </source>
</evidence>
<dbReference type="EMBL" id="JAWZYT010003391">
    <property type="protein sequence ID" value="KAK4298619.1"/>
    <property type="molecule type" value="Genomic_DNA"/>
</dbReference>
<evidence type="ECO:0000256" key="10">
    <source>
        <dbReference type="ARBA" id="ARBA00023180"/>
    </source>
</evidence>
<accession>A0AAE1P066</accession>
<evidence type="ECO:0000259" key="18">
    <source>
        <dbReference type="SMART" id="SM00079"/>
    </source>
</evidence>
<evidence type="ECO:0000256" key="17">
    <source>
        <dbReference type="SAM" id="Phobius"/>
    </source>
</evidence>
<dbReference type="GO" id="GO:0015276">
    <property type="term" value="F:ligand-gated monoatomic ion channel activity"/>
    <property type="evidence" value="ECO:0007669"/>
    <property type="project" value="InterPro"/>
</dbReference>
<reference evidence="20" key="1">
    <citation type="submission" date="2023-11" db="EMBL/GenBank/DDBJ databases">
        <title>Genome assemblies of two species of porcelain crab, Petrolisthes cinctipes and Petrolisthes manimaculis (Anomura: Porcellanidae).</title>
        <authorList>
            <person name="Angst P."/>
        </authorList>
    </citation>
    <scope>NUCLEOTIDE SEQUENCE</scope>
    <source>
        <strain evidence="20">PB745_02</strain>
        <tissue evidence="20">Gill</tissue>
    </source>
</reference>
<evidence type="ECO:0000313" key="20">
    <source>
        <dbReference type="EMBL" id="KAK4298619.1"/>
    </source>
</evidence>
<keyword evidence="5 17" id="KW-0812">Transmembrane</keyword>
<dbReference type="Pfam" id="PF00060">
    <property type="entry name" value="Lig_chan"/>
    <property type="match status" value="1"/>
</dbReference>
<feature type="binding site" evidence="13">
    <location>
        <position position="183"/>
    </location>
    <ligand>
        <name>L-glutamate</name>
        <dbReference type="ChEBI" id="CHEBI:29985"/>
    </ligand>
</feature>
<dbReference type="PRINTS" id="PR00177">
    <property type="entry name" value="NMDARECEPTOR"/>
</dbReference>
<evidence type="ECO:0000256" key="12">
    <source>
        <dbReference type="ARBA" id="ARBA00023303"/>
    </source>
</evidence>
<dbReference type="GO" id="GO:0050906">
    <property type="term" value="P:detection of stimulus involved in sensory perception"/>
    <property type="evidence" value="ECO:0007669"/>
    <property type="project" value="UniProtKB-ARBA"/>
</dbReference>
<keyword evidence="10" id="KW-0325">Glycoprotein</keyword>
<evidence type="ECO:0000256" key="14">
    <source>
        <dbReference type="PIRSR" id="PIRSR601508-2"/>
    </source>
</evidence>
<feature type="binding site" evidence="13">
    <location>
        <position position="408"/>
    </location>
    <ligand>
        <name>L-glutamate</name>
        <dbReference type="ChEBI" id="CHEBI:29985"/>
    </ligand>
</feature>
<feature type="region of interest" description="Disordered" evidence="16">
    <location>
        <begin position="1"/>
        <end position="47"/>
    </location>
</feature>
<dbReference type="SUPFAM" id="SSF53850">
    <property type="entry name" value="Periplasmic binding protein-like II"/>
    <property type="match status" value="1"/>
</dbReference>
<proteinExistence type="inferred from homology"/>
<dbReference type="InterPro" id="IPR001320">
    <property type="entry name" value="Iontro_rcpt_C"/>
</dbReference>
<dbReference type="Proteomes" id="UP001292094">
    <property type="component" value="Unassembled WGS sequence"/>
</dbReference>
<evidence type="ECO:0000256" key="13">
    <source>
        <dbReference type="PIRSR" id="PIRSR601508-1"/>
    </source>
</evidence>
<evidence type="ECO:0000256" key="2">
    <source>
        <dbReference type="ARBA" id="ARBA00008685"/>
    </source>
</evidence>
<dbReference type="Gene3D" id="3.40.190.10">
    <property type="entry name" value="Periplasmic binding protein-like II"/>
    <property type="match status" value="1"/>
</dbReference>
<name>A0AAE1P066_9EUCA</name>
<keyword evidence="8 17" id="KW-0472">Membrane</keyword>
<keyword evidence="15" id="KW-1015">Disulfide bond</keyword>
<evidence type="ECO:0000256" key="11">
    <source>
        <dbReference type="ARBA" id="ARBA00023286"/>
    </source>
</evidence>
<keyword evidence="9" id="KW-0675">Receptor</keyword>
<keyword evidence="12" id="KW-0407">Ion channel</keyword>